<proteinExistence type="inferred from homology"/>
<comment type="similarity">
    <text evidence="1 6">Belongs to the iron/manganese superoxide dismutase family.</text>
</comment>
<evidence type="ECO:0000313" key="9">
    <source>
        <dbReference type="EMBL" id="HIW82830.1"/>
    </source>
</evidence>
<gene>
    <name evidence="9" type="ORF">H9873_00680</name>
</gene>
<feature type="binding site" evidence="5">
    <location>
        <position position="86"/>
    </location>
    <ligand>
        <name>Mn(2+)</name>
        <dbReference type="ChEBI" id="CHEBI:29035"/>
    </ligand>
</feature>
<evidence type="ECO:0000256" key="6">
    <source>
        <dbReference type="RuleBase" id="RU000414"/>
    </source>
</evidence>
<dbReference type="AlphaFoldDB" id="A0A9D1UDT8"/>
<feature type="domain" description="Manganese/iron superoxide dismutase N-terminal" evidence="7">
    <location>
        <begin position="11"/>
        <end position="93"/>
    </location>
</feature>
<evidence type="ECO:0000256" key="3">
    <source>
        <dbReference type="ARBA" id="ARBA00022723"/>
    </source>
</evidence>
<name>A0A9D1UDT8_9FIRM</name>
<organism evidence="9 10">
    <name type="scientific">Candidatus Dorea gallistercoris</name>
    <dbReference type="NCBI Taxonomy" id="2838542"/>
    <lineage>
        <taxon>Bacteria</taxon>
        <taxon>Bacillati</taxon>
        <taxon>Bacillota</taxon>
        <taxon>Clostridia</taxon>
        <taxon>Lachnospirales</taxon>
        <taxon>Lachnospiraceae</taxon>
        <taxon>Dorea</taxon>
    </lineage>
</organism>
<dbReference type="PROSITE" id="PS00088">
    <property type="entry name" value="SOD_MN"/>
    <property type="match status" value="1"/>
</dbReference>
<dbReference type="EC" id="1.15.1.1" evidence="2 6"/>
<dbReference type="InterPro" id="IPR019832">
    <property type="entry name" value="Mn/Fe_SOD_C"/>
</dbReference>
<dbReference type="SUPFAM" id="SSF54719">
    <property type="entry name" value="Fe,Mn superoxide dismutase (SOD), C-terminal domain"/>
    <property type="match status" value="1"/>
</dbReference>
<comment type="catalytic activity">
    <reaction evidence="6">
        <text>2 superoxide + 2 H(+) = H2O2 + O2</text>
        <dbReference type="Rhea" id="RHEA:20696"/>
        <dbReference type="ChEBI" id="CHEBI:15378"/>
        <dbReference type="ChEBI" id="CHEBI:15379"/>
        <dbReference type="ChEBI" id="CHEBI:16240"/>
        <dbReference type="ChEBI" id="CHEBI:18421"/>
        <dbReference type="EC" id="1.15.1.1"/>
    </reaction>
</comment>
<sequence>MNHCYPFVNTPLPYDYDALEPWIDRETMFLHHARHLQTYIDNLNTLLEQNPCLQNWSLEMLLCRSCQIPCTVRTAICRNAGGVYNHRFFFDGLRPPARSDTSSALLGMIRHQFGGFEAFQDQFLEAALSVFGSGYAWLMLDQNCLRILTSANQDTPLMRGGYPLLTLDVWEHAYYLKHHNLRADYIADWFHVIDWEAADLRLQAAEGTYPPFSHRME</sequence>
<evidence type="ECO:0000259" key="7">
    <source>
        <dbReference type="Pfam" id="PF00081"/>
    </source>
</evidence>
<evidence type="ECO:0000256" key="1">
    <source>
        <dbReference type="ARBA" id="ARBA00008714"/>
    </source>
</evidence>
<dbReference type="GO" id="GO:0005737">
    <property type="term" value="C:cytoplasm"/>
    <property type="evidence" value="ECO:0007669"/>
    <property type="project" value="TreeGrafter"/>
</dbReference>
<feature type="domain" description="Manganese/iron superoxide dismutase C-terminal" evidence="8">
    <location>
        <begin position="103"/>
        <end position="199"/>
    </location>
</feature>
<dbReference type="InterPro" id="IPR036314">
    <property type="entry name" value="SOD_C_sf"/>
</dbReference>
<dbReference type="PIRSF" id="PIRSF000349">
    <property type="entry name" value="SODismutase"/>
    <property type="match status" value="1"/>
</dbReference>
<evidence type="ECO:0000259" key="8">
    <source>
        <dbReference type="Pfam" id="PF02777"/>
    </source>
</evidence>
<evidence type="ECO:0000256" key="5">
    <source>
        <dbReference type="PIRSR" id="PIRSR000349-1"/>
    </source>
</evidence>
<feature type="binding site" evidence="5">
    <location>
        <position position="31"/>
    </location>
    <ligand>
        <name>Mn(2+)</name>
        <dbReference type="ChEBI" id="CHEBI:29035"/>
    </ligand>
</feature>
<dbReference type="PANTHER" id="PTHR43595:SF2">
    <property type="entry name" value="SMALL RIBOSOMAL SUBUNIT PROTEIN MS42"/>
    <property type="match status" value="1"/>
</dbReference>
<comment type="caution">
    <text evidence="9">The sequence shown here is derived from an EMBL/GenBank/DDBJ whole genome shotgun (WGS) entry which is preliminary data.</text>
</comment>
<dbReference type="GO" id="GO:0046872">
    <property type="term" value="F:metal ion binding"/>
    <property type="evidence" value="ECO:0007669"/>
    <property type="project" value="UniProtKB-KW"/>
</dbReference>
<protein>
    <recommendedName>
        <fullName evidence="2 6">Superoxide dismutase</fullName>
        <ecNumber evidence="2 6">1.15.1.1</ecNumber>
    </recommendedName>
</protein>
<feature type="binding site" evidence="5">
    <location>
        <position position="172"/>
    </location>
    <ligand>
        <name>Mn(2+)</name>
        <dbReference type="ChEBI" id="CHEBI:29035"/>
    </ligand>
</feature>
<keyword evidence="4 6" id="KW-0560">Oxidoreductase</keyword>
<accession>A0A9D1UDT8</accession>
<reference evidence="9" key="2">
    <citation type="submission" date="2021-04" db="EMBL/GenBank/DDBJ databases">
        <authorList>
            <person name="Gilroy R."/>
        </authorList>
    </citation>
    <scope>NUCLEOTIDE SEQUENCE</scope>
    <source>
        <strain evidence="9">ChiSxjej1B13-11762</strain>
    </source>
</reference>
<feature type="binding site" evidence="5">
    <location>
        <position position="168"/>
    </location>
    <ligand>
        <name>Mn(2+)</name>
        <dbReference type="ChEBI" id="CHEBI:29035"/>
    </ligand>
</feature>
<dbReference type="Pfam" id="PF00081">
    <property type="entry name" value="Sod_Fe_N"/>
    <property type="match status" value="1"/>
</dbReference>
<comment type="function">
    <text evidence="6">Destroys radicals which are normally produced within the cells and which are toxic to biological systems.</text>
</comment>
<dbReference type="GO" id="GO:0004784">
    <property type="term" value="F:superoxide dismutase activity"/>
    <property type="evidence" value="ECO:0007669"/>
    <property type="project" value="UniProtKB-EC"/>
</dbReference>
<dbReference type="InterPro" id="IPR019833">
    <property type="entry name" value="Mn/Fe_SOD_BS"/>
</dbReference>
<reference evidence="9" key="1">
    <citation type="journal article" date="2021" name="PeerJ">
        <title>Extensive microbial diversity within the chicken gut microbiome revealed by metagenomics and culture.</title>
        <authorList>
            <person name="Gilroy R."/>
            <person name="Ravi A."/>
            <person name="Getino M."/>
            <person name="Pursley I."/>
            <person name="Horton D.L."/>
            <person name="Alikhan N.F."/>
            <person name="Baker D."/>
            <person name="Gharbi K."/>
            <person name="Hall N."/>
            <person name="Watson M."/>
            <person name="Adriaenssens E.M."/>
            <person name="Foster-Nyarko E."/>
            <person name="Jarju S."/>
            <person name="Secka A."/>
            <person name="Antonio M."/>
            <person name="Oren A."/>
            <person name="Chaudhuri R.R."/>
            <person name="La Ragione R."/>
            <person name="Hildebrand F."/>
            <person name="Pallen M.J."/>
        </authorList>
    </citation>
    <scope>NUCLEOTIDE SEQUENCE</scope>
    <source>
        <strain evidence="9">ChiSxjej1B13-11762</strain>
    </source>
</reference>
<dbReference type="Gene3D" id="1.10.287.990">
    <property type="entry name" value="Fe,Mn superoxide dismutase (SOD) domain"/>
    <property type="match status" value="1"/>
</dbReference>
<dbReference type="Proteomes" id="UP000824263">
    <property type="component" value="Unassembled WGS sequence"/>
</dbReference>
<evidence type="ECO:0000256" key="4">
    <source>
        <dbReference type="ARBA" id="ARBA00023002"/>
    </source>
</evidence>
<dbReference type="Pfam" id="PF02777">
    <property type="entry name" value="Sod_Fe_C"/>
    <property type="match status" value="1"/>
</dbReference>
<keyword evidence="3 5" id="KW-0479">Metal-binding</keyword>
<dbReference type="EMBL" id="DXGF01000014">
    <property type="protein sequence ID" value="HIW82830.1"/>
    <property type="molecule type" value="Genomic_DNA"/>
</dbReference>
<dbReference type="InterPro" id="IPR019831">
    <property type="entry name" value="Mn/Fe_SOD_N"/>
</dbReference>
<evidence type="ECO:0000256" key="2">
    <source>
        <dbReference type="ARBA" id="ARBA00012682"/>
    </source>
</evidence>
<dbReference type="Gene3D" id="3.55.40.20">
    <property type="entry name" value="Iron/manganese superoxide dismutase, C-terminal domain"/>
    <property type="match status" value="1"/>
</dbReference>
<dbReference type="InterPro" id="IPR001189">
    <property type="entry name" value="Mn/Fe_SOD"/>
</dbReference>
<dbReference type="SUPFAM" id="SSF46609">
    <property type="entry name" value="Fe,Mn superoxide dismutase (SOD), N-terminal domain"/>
    <property type="match status" value="1"/>
</dbReference>
<dbReference type="PRINTS" id="PR01703">
    <property type="entry name" value="MNSODISMTASE"/>
</dbReference>
<dbReference type="PANTHER" id="PTHR43595">
    <property type="entry name" value="37S RIBOSOMAL PROTEIN S26, MITOCHONDRIAL"/>
    <property type="match status" value="1"/>
</dbReference>
<dbReference type="InterPro" id="IPR036324">
    <property type="entry name" value="Mn/Fe_SOD_N_sf"/>
</dbReference>
<evidence type="ECO:0000313" key="10">
    <source>
        <dbReference type="Proteomes" id="UP000824263"/>
    </source>
</evidence>